<evidence type="ECO:0008006" key="4">
    <source>
        <dbReference type="Google" id="ProtNLM"/>
    </source>
</evidence>
<gene>
    <name evidence="2" type="ORF">M378DRAFT_403716</name>
</gene>
<feature type="compositionally biased region" description="Basic and acidic residues" evidence="1">
    <location>
        <begin position="740"/>
        <end position="752"/>
    </location>
</feature>
<protein>
    <recommendedName>
        <fullName evidence="4">Proteophosphoglycan ppg4</fullName>
    </recommendedName>
</protein>
<evidence type="ECO:0000313" key="2">
    <source>
        <dbReference type="EMBL" id="KIL66181.1"/>
    </source>
</evidence>
<dbReference type="EMBL" id="KN818237">
    <property type="protein sequence ID" value="KIL66181.1"/>
    <property type="molecule type" value="Genomic_DNA"/>
</dbReference>
<dbReference type="STRING" id="946122.A0A0C2XA40"/>
<feature type="region of interest" description="Disordered" evidence="1">
    <location>
        <begin position="378"/>
        <end position="438"/>
    </location>
</feature>
<keyword evidence="3" id="KW-1185">Reference proteome</keyword>
<feature type="compositionally biased region" description="Basic residues" evidence="1">
    <location>
        <begin position="387"/>
        <end position="399"/>
    </location>
</feature>
<organism evidence="2 3">
    <name type="scientific">Amanita muscaria (strain Koide BX008)</name>
    <dbReference type="NCBI Taxonomy" id="946122"/>
    <lineage>
        <taxon>Eukaryota</taxon>
        <taxon>Fungi</taxon>
        <taxon>Dikarya</taxon>
        <taxon>Basidiomycota</taxon>
        <taxon>Agaricomycotina</taxon>
        <taxon>Agaricomycetes</taxon>
        <taxon>Agaricomycetidae</taxon>
        <taxon>Agaricales</taxon>
        <taxon>Pluteineae</taxon>
        <taxon>Amanitaceae</taxon>
        <taxon>Amanita</taxon>
    </lineage>
</organism>
<feature type="compositionally biased region" description="Basic and acidic residues" evidence="1">
    <location>
        <begin position="53"/>
        <end position="63"/>
    </location>
</feature>
<name>A0A0C2XA40_AMAMK</name>
<dbReference type="Proteomes" id="UP000054549">
    <property type="component" value="Unassembled WGS sequence"/>
</dbReference>
<dbReference type="AlphaFoldDB" id="A0A0C2XA40"/>
<feature type="region of interest" description="Disordered" evidence="1">
    <location>
        <begin position="552"/>
        <end position="634"/>
    </location>
</feature>
<feature type="compositionally biased region" description="Polar residues" evidence="1">
    <location>
        <begin position="405"/>
        <end position="438"/>
    </location>
</feature>
<reference evidence="2 3" key="1">
    <citation type="submission" date="2014-04" db="EMBL/GenBank/DDBJ databases">
        <title>Evolutionary Origins and Diversification of the Mycorrhizal Mutualists.</title>
        <authorList>
            <consortium name="DOE Joint Genome Institute"/>
            <consortium name="Mycorrhizal Genomics Consortium"/>
            <person name="Kohler A."/>
            <person name="Kuo A."/>
            <person name="Nagy L.G."/>
            <person name="Floudas D."/>
            <person name="Copeland A."/>
            <person name="Barry K.W."/>
            <person name="Cichocki N."/>
            <person name="Veneault-Fourrey C."/>
            <person name="LaButti K."/>
            <person name="Lindquist E.A."/>
            <person name="Lipzen A."/>
            <person name="Lundell T."/>
            <person name="Morin E."/>
            <person name="Murat C."/>
            <person name="Riley R."/>
            <person name="Ohm R."/>
            <person name="Sun H."/>
            <person name="Tunlid A."/>
            <person name="Henrissat B."/>
            <person name="Grigoriev I.V."/>
            <person name="Hibbett D.S."/>
            <person name="Martin F."/>
        </authorList>
    </citation>
    <scope>NUCLEOTIDE SEQUENCE [LARGE SCALE GENOMIC DNA]</scope>
    <source>
        <strain evidence="2 3">Koide BX008</strain>
    </source>
</reference>
<dbReference type="HOGENOM" id="CLU_011217_0_0_1"/>
<dbReference type="OrthoDB" id="3013446at2759"/>
<feature type="region of interest" description="Disordered" evidence="1">
    <location>
        <begin position="776"/>
        <end position="796"/>
    </location>
</feature>
<feature type="region of interest" description="Disordered" evidence="1">
    <location>
        <begin position="236"/>
        <end position="259"/>
    </location>
</feature>
<feature type="compositionally biased region" description="Polar residues" evidence="1">
    <location>
        <begin position="776"/>
        <end position="793"/>
    </location>
</feature>
<evidence type="ECO:0000256" key="1">
    <source>
        <dbReference type="SAM" id="MobiDB-lite"/>
    </source>
</evidence>
<evidence type="ECO:0000313" key="3">
    <source>
        <dbReference type="Proteomes" id="UP000054549"/>
    </source>
</evidence>
<dbReference type="InParanoid" id="A0A0C2XA40"/>
<feature type="region of interest" description="Disordered" evidence="1">
    <location>
        <begin position="53"/>
        <end position="97"/>
    </location>
</feature>
<feature type="region of interest" description="Disordered" evidence="1">
    <location>
        <begin position="721"/>
        <end position="752"/>
    </location>
</feature>
<sequence length="930" mass="102971">MAATLHPFSKDDVLSLGHRYPHSQQLVDSQKTPRTSLSYALPTATTRRVLERYSLDEGTDSNKPDFSLGNSSPRFALPTPPQEAPSSFLDPSSGRSYPDQADVVQDVHQYTGKTPEFISYTRPSSSPIFTAARFASIEPLPAGRLSPIMSLTASPTYSPPVAPRHRAYPQQPTYIIPPANPNPVDTVFPLSSQQQQEEVCVECAMRDQEMADVDVTSLGVWERESDILYEELKQREIEEEAKGSPSVDPSRPRAKGGRLTEQNLKQWLALNPRDSASKQQTLQAYIKVQRTLLEAEALAQAQATQEAKQFDNKMREAYSQLRQSTYDLTAGPDDTWGLRIRQPTSPISALRNSRHTRSHSREVTLLENGIIVEHVDVRREEREERERRRKEEKRARKLSRSSALDITSTISIPSNGQHTDNGLGYPSQSLSSSMRPNSVLTAPSDIPPAYSQASFSDVHSVSSTTARRSKFLGFRSLTPGWRSRDSLAPSGISGSMIDMHLALHREHNALSVQPSDANPPRRSQILANAEFENAGKQEKKKNGFARIWRLVTGSSKGSAQESPQQTRSNDKVEDDFPLAPPPPLSYLVDRSNGDLPITNGRQASTSSLPSMASLRLGGNPAGMSPPTPPSSVLPSPVSLRPYVVDADTVEVRINYDDQEAQRQDEILGKYNKPFGLRKVYPVISEPDIRGQVVSNTPPPVPSLPPLLPHQLPPPFLREKSLPPLPGDVVSPRSPVAGSEMRPRTVYSDDPRATKLGFFPPSAPFRSFDVRRQSFGGITSRPNIQTMPTRSADPQRSFGLGYDEFGDSRRSLGRLEHSQKALIQTSAKKKSKFLSSLLGAKHNRELQSPQEDTSDIPQQFPPMRYSGSDGQHDAGMTGYATSTSRHSALSMGALPRPHRISTKAIESLVTQDPEFVAYRYPSKEQHLELLR</sequence>
<accession>A0A0C2XA40</accession>
<feature type="compositionally biased region" description="Polar residues" evidence="1">
    <location>
        <begin position="552"/>
        <end position="567"/>
    </location>
</feature>
<feature type="compositionally biased region" description="Polar residues" evidence="1">
    <location>
        <begin position="599"/>
        <end position="610"/>
    </location>
</feature>
<proteinExistence type="predicted"/>